<feature type="transmembrane region" description="Helical" evidence="1">
    <location>
        <begin position="85"/>
        <end position="103"/>
    </location>
</feature>
<keyword evidence="2" id="KW-1185">Reference proteome</keyword>
<evidence type="ECO:0000313" key="3">
    <source>
        <dbReference type="RefSeq" id="XP_030375659.1"/>
    </source>
</evidence>
<keyword evidence="1" id="KW-0472">Membrane</keyword>
<evidence type="ECO:0000313" key="2">
    <source>
        <dbReference type="Proteomes" id="UP000504634"/>
    </source>
</evidence>
<dbReference type="Proteomes" id="UP000504634">
    <property type="component" value="Unplaced"/>
</dbReference>
<dbReference type="AlphaFoldDB" id="A0A6J2TI09"/>
<keyword evidence="1" id="KW-1133">Transmembrane helix</keyword>
<reference evidence="3" key="1">
    <citation type="submission" date="2025-08" db="UniProtKB">
        <authorList>
            <consortium name="RefSeq"/>
        </authorList>
    </citation>
    <scope>IDENTIFICATION</scope>
    <source>
        <strain evidence="3">11010-0011.00</strain>
        <tissue evidence="3">Whole body</tissue>
    </source>
</reference>
<dbReference type="GeneID" id="115624948"/>
<feature type="transmembrane region" description="Helical" evidence="1">
    <location>
        <begin position="170"/>
        <end position="193"/>
    </location>
</feature>
<sequence>MGDRYSQLYYYKKRRQKFACTVYILALVFLILAFIQWFLFNYISDVATIFIDYYWIGIIFFVIALILIIVFVFFENLRFLTPCNWILAFLIIECLILGLAPLIPRQYLLHFVVSFIIWAAVLWLFILIGSFLPHDLTLDVVVLFVIAVVAIVGAVYFLMLYIVINVPYSFFVHRGFIVLSIVLFVMYHAQIINGKRFAEMRVQDYLLGAIILFLDFLLMFLYSFYLAPKWSDKCDTERNATSWMVIKEKDDHRTYPTRDPKAFEYMMTTLDYD</sequence>
<keyword evidence="1" id="KW-0812">Transmembrane</keyword>
<feature type="transmembrane region" description="Helical" evidence="1">
    <location>
        <begin position="20"/>
        <end position="40"/>
    </location>
</feature>
<dbReference type="RefSeq" id="XP_030375659.1">
    <property type="nucleotide sequence ID" value="XM_030519799.1"/>
</dbReference>
<protein>
    <submittedName>
        <fullName evidence="3">Uncharacterized protein LOC115624948</fullName>
    </submittedName>
</protein>
<dbReference type="OrthoDB" id="7967828at2759"/>
<gene>
    <name evidence="3" type="primary">LOC115624948</name>
</gene>
<feature type="transmembrane region" description="Helical" evidence="1">
    <location>
        <begin position="205"/>
        <end position="225"/>
    </location>
</feature>
<feature type="transmembrane region" description="Helical" evidence="1">
    <location>
        <begin position="52"/>
        <end position="73"/>
    </location>
</feature>
<proteinExistence type="predicted"/>
<name>A0A6J2TI09_DROLE</name>
<accession>A0A6J2TI09</accession>
<feature type="transmembrane region" description="Helical" evidence="1">
    <location>
        <begin position="140"/>
        <end position="164"/>
    </location>
</feature>
<organism evidence="2 3">
    <name type="scientific">Drosophila lebanonensis</name>
    <name type="common">Fruit fly</name>
    <name type="synonym">Scaptodrosophila lebanonensis</name>
    <dbReference type="NCBI Taxonomy" id="7225"/>
    <lineage>
        <taxon>Eukaryota</taxon>
        <taxon>Metazoa</taxon>
        <taxon>Ecdysozoa</taxon>
        <taxon>Arthropoda</taxon>
        <taxon>Hexapoda</taxon>
        <taxon>Insecta</taxon>
        <taxon>Pterygota</taxon>
        <taxon>Neoptera</taxon>
        <taxon>Endopterygota</taxon>
        <taxon>Diptera</taxon>
        <taxon>Brachycera</taxon>
        <taxon>Muscomorpha</taxon>
        <taxon>Ephydroidea</taxon>
        <taxon>Drosophilidae</taxon>
        <taxon>Scaptodrosophila</taxon>
    </lineage>
</organism>
<evidence type="ECO:0000256" key="1">
    <source>
        <dbReference type="SAM" id="Phobius"/>
    </source>
</evidence>
<feature type="transmembrane region" description="Helical" evidence="1">
    <location>
        <begin position="109"/>
        <end position="128"/>
    </location>
</feature>